<dbReference type="Gene3D" id="2.180.10.10">
    <property type="entry name" value="RHS repeat-associated core"/>
    <property type="match status" value="1"/>
</dbReference>
<comment type="caution">
    <text evidence="1">The sequence shown here is derived from an EMBL/GenBank/DDBJ whole genome shotgun (WGS) entry which is preliminary data.</text>
</comment>
<organism evidence="1 2">
    <name type="scientific">Pleionea mediterranea</name>
    <dbReference type="NCBI Taxonomy" id="523701"/>
    <lineage>
        <taxon>Bacteria</taxon>
        <taxon>Pseudomonadati</taxon>
        <taxon>Pseudomonadota</taxon>
        <taxon>Gammaproteobacteria</taxon>
        <taxon>Oceanospirillales</taxon>
        <taxon>Pleioneaceae</taxon>
        <taxon>Pleionea</taxon>
    </lineage>
</organism>
<evidence type="ECO:0000313" key="1">
    <source>
        <dbReference type="EMBL" id="PWK54372.1"/>
    </source>
</evidence>
<sequence length="79" mass="9209">MQALYYAPIIERFYSNAPVGYTAKNPVMSFNRNTYVNNNPYKFVDPVGEWLQFVVIAAKIVHKAYEFTNKESKLQKHTC</sequence>
<reference evidence="1 2" key="1">
    <citation type="submission" date="2018-05" db="EMBL/GenBank/DDBJ databases">
        <title>Genomic Encyclopedia of Type Strains, Phase IV (KMG-IV): sequencing the most valuable type-strain genomes for metagenomic binning, comparative biology and taxonomic classification.</title>
        <authorList>
            <person name="Goeker M."/>
        </authorList>
    </citation>
    <scope>NUCLEOTIDE SEQUENCE [LARGE SCALE GENOMIC DNA]</scope>
    <source>
        <strain evidence="1 2">DSM 25350</strain>
    </source>
</reference>
<gene>
    <name evidence="1" type="ORF">C8D97_101220</name>
</gene>
<dbReference type="AlphaFoldDB" id="A0A316G127"/>
<dbReference type="Proteomes" id="UP000245790">
    <property type="component" value="Unassembled WGS sequence"/>
</dbReference>
<evidence type="ECO:0000313" key="2">
    <source>
        <dbReference type="Proteomes" id="UP000245790"/>
    </source>
</evidence>
<accession>A0A316G127</accession>
<dbReference type="EMBL" id="QGGU01000001">
    <property type="protein sequence ID" value="PWK54372.1"/>
    <property type="molecule type" value="Genomic_DNA"/>
</dbReference>
<name>A0A316G127_9GAMM</name>
<proteinExistence type="predicted"/>
<protein>
    <submittedName>
        <fullName evidence="1">RHS repeat-associated protein</fullName>
    </submittedName>
</protein>
<keyword evidence="2" id="KW-1185">Reference proteome</keyword>